<protein>
    <submittedName>
        <fullName evidence="1">Uncharacterized protein</fullName>
    </submittedName>
</protein>
<proteinExistence type="predicted"/>
<dbReference type="AlphaFoldDB" id="A0A256FTN9"/>
<dbReference type="RefSeq" id="WP_143850928.1">
    <property type="nucleotide sequence ID" value="NZ_JBHEEK010000015.1"/>
</dbReference>
<comment type="caution">
    <text evidence="1">The sequence shown here is derived from an EMBL/GenBank/DDBJ whole genome shotgun (WGS) entry which is preliminary data.</text>
</comment>
<dbReference type="OrthoDB" id="7923656at2"/>
<organism evidence="1 2">
    <name type="scientific">Brucella thiophenivorans</name>
    <dbReference type="NCBI Taxonomy" id="571255"/>
    <lineage>
        <taxon>Bacteria</taxon>
        <taxon>Pseudomonadati</taxon>
        <taxon>Pseudomonadota</taxon>
        <taxon>Alphaproteobacteria</taxon>
        <taxon>Hyphomicrobiales</taxon>
        <taxon>Brucellaceae</taxon>
        <taxon>Brucella/Ochrobactrum group</taxon>
        <taxon>Brucella</taxon>
    </lineage>
</organism>
<dbReference type="Proteomes" id="UP000215590">
    <property type="component" value="Unassembled WGS sequence"/>
</dbReference>
<dbReference type="InterPro" id="IPR011004">
    <property type="entry name" value="Trimer_LpxA-like_sf"/>
</dbReference>
<dbReference type="SUPFAM" id="SSF51161">
    <property type="entry name" value="Trimeric LpxA-like enzymes"/>
    <property type="match status" value="1"/>
</dbReference>
<evidence type="ECO:0000313" key="2">
    <source>
        <dbReference type="Proteomes" id="UP000215590"/>
    </source>
</evidence>
<sequence length="136" mass="14766">MKYDVIHNLNNNRFQLVALRDNDTHGVKTGDKGGYVDSIGVLSQDGDCWIAEDGYVGEKSRVTDNALVNGNAIVDSHSVISGNVVITDNAHITQSEISGNLTVSGNSFIDSSVMHSDEKIMLKNFTNISDLDHNDD</sequence>
<dbReference type="Gene3D" id="2.160.10.10">
    <property type="entry name" value="Hexapeptide repeat proteins"/>
    <property type="match status" value="1"/>
</dbReference>
<keyword evidence="2" id="KW-1185">Reference proteome</keyword>
<accession>A0A256FTN9</accession>
<dbReference type="EMBL" id="NNRJ01000027">
    <property type="protein sequence ID" value="OYR18227.1"/>
    <property type="molecule type" value="Genomic_DNA"/>
</dbReference>
<gene>
    <name evidence="1" type="ORF">CEV31_4239</name>
</gene>
<name>A0A256FTN9_9HYPH</name>
<reference evidence="1 2" key="1">
    <citation type="submission" date="2017-07" db="EMBL/GenBank/DDBJ databases">
        <title>Phylogenetic study on the rhizospheric bacterium Ochrobactrum sp. A44.</title>
        <authorList>
            <person name="Krzyzanowska D.M."/>
            <person name="Ossowicki A."/>
            <person name="Rajewska M."/>
            <person name="Maciag T."/>
            <person name="Kaczynski Z."/>
            <person name="Czerwicka M."/>
            <person name="Jafra S."/>
        </authorList>
    </citation>
    <scope>NUCLEOTIDE SEQUENCE [LARGE SCALE GENOMIC DNA]</scope>
    <source>
        <strain evidence="1 2">DSM 7216</strain>
    </source>
</reference>
<evidence type="ECO:0000313" key="1">
    <source>
        <dbReference type="EMBL" id="OYR18227.1"/>
    </source>
</evidence>